<dbReference type="EMBL" id="LPVJ01000001">
    <property type="protein sequence ID" value="KUO97427.1"/>
    <property type="molecule type" value="Genomic_DNA"/>
</dbReference>
<comment type="caution">
    <text evidence="10">The sequence shown here is derived from an EMBL/GenBank/DDBJ whole genome shotgun (WGS) entry which is preliminary data.</text>
</comment>
<comment type="subcellular location">
    <subcellularLocation>
        <location evidence="1">Membrane</location>
        <topology evidence="1">Multi-pass membrane protein</topology>
    </subcellularLocation>
</comment>
<keyword evidence="4" id="KW-0309">Germination</keyword>
<feature type="region of interest" description="Disordered" evidence="8">
    <location>
        <begin position="359"/>
        <end position="385"/>
    </location>
</feature>
<evidence type="ECO:0000256" key="3">
    <source>
        <dbReference type="ARBA" id="ARBA00022448"/>
    </source>
</evidence>
<evidence type="ECO:0000256" key="1">
    <source>
        <dbReference type="ARBA" id="ARBA00004141"/>
    </source>
</evidence>
<evidence type="ECO:0000256" key="2">
    <source>
        <dbReference type="ARBA" id="ARBA00007998"/>
    </source>
</evidence>
<feature type="transmembrane region" description="Helical" evidence="9">
    <location>
        <begin position="122"/>
        <end position="140"/>
    </location>
</feature>
<evidence type="ECO:0000256" key="9">
    <source>
        <dbReference type="SAM" id="Phobius"/>
    </source>
</evidence>
<dbReference type="Pfam" id="PF03845">
    <property type="entry name" value="Spore_permease"/>
    <property type="match status" value="1"/>
</dbReference>
<dbReference type="RefSeq" id="WP_067710975.1">
    <property type="nucleotide sequence ID" value="NZ_LPVJ01000001.1"/>
</dbReference>
<dbReference type="InterPro" id="IPR004761">
    <property type="entry name" value="Spore_GerAB"/>
</dbReference>
<gene>
    <name evidence="10" type="ORF">ATW55_06060</name>
</gene>
<feature type="transmembrane region" description="Helical" evidence="9">
    <location>
        <begin position="80"/>
        <end position="102"/>
    </location>
</feature>
<feature type="transmembrane region" description="Helical" evidence="9">
    <location>
        <begin position="185"/>
        <end position="204"/>
    </location>
</feature>
<evidence type="ECO:0000256" key="8">
    <source>
        <dbReference type="SAM" id="MobiDB-lite"/>
    </source>
</evidence>
<dbReference type="PANTHER" id="PTHR34975:SF2">
    <property type="entry name" value="SPORE GERMINATION PROTEIN A2"/>
    <property type="match status" value="1"/>
</dbReference>
<sequence>MIQEGRISNLHLAAIVAVVILSKALNPFFVILVHYGHSAAGLLGILSAIVMFLIVLPLFIAAKPDDSFVSLAKKNLGNVLGTLIGASSLVLLYLDACVSMRADVEQVQLVFLPQTPPTIIDYVYLLFMLVCAYFGIEVLARATLITYVVVITTLLILMFLTIPQWDINHFFPPLGPGIGTLAKQSVLHAGYFGEIILFFMLRPFLRTYAQFKRGLLWGYGFAVAIIVMGLYVTQFVLPYPSNDHLYYLFIEVGKLLYFGRFFQHIEAIFALSWLPISLFRMAIFLLVISLQLAEVCNSKNYRRFLITTGFLIYLGSFVPPSLEATIDFKDVWLQQRSIPIYGGFALLVGIVSLIRRRHEKPEAPDHEGHDKRTTKKGGRKRARTA</sequence>
<keyword evidence="11" id="KW-1185">Reference proteome</keyword>
<reference evidence="10 11" key="1">
    <citation type="submission" date="2015-12" db="EMBL/GenBank/DDBJ databases">
        <title>Draft genome sequence of Acidibacillus ferrooxidans ITV001, isolated from a chalcopyrite acid mine drainage site in Brazil.</title>
        <authorList>
            <person name="Dall'Agnol H."/>
            <person name="Nancucheo I."/>
            <person name="Johnson B."/>
            <person name="Oliveira R."/>
            <person name="Leite L."/>
            <person name="Pylro V."/>
            <person name="Nunes G.L."/>
            <person name="Tzotzos G."/>
            <person name="Fernandes G.R."/>
            <person name="Dutra J."/>
            <person name="Orellana S.C."/>
            <person name="Oliveira G."/>
        </authorList>
    </citation>
    <scope>NUCLEOTIDE SEQUENCE [LARGE SCALE GENOMIC DNA]</scope>
    <source>
        <strain evidence="11">ITV01</strain>
    </source>
</reference>
<accession>A0A101XTS8</accession>
<feature type="transmembrane region" description="Helical" evidence="9">
    <location>
        <begin position="39"/>
        <end position="60"/>
    </location>
</feature>
<feature type="compositionally biased region" description="Basic and acidic residues" evidence="8">
    <location>
        <begin position="359"/>
        <end position="371"/>
    </location>
</feature>
<name>A0A101XTS8_9BACL</name>
<feature type="transmembrane region" description="Helical" evidence="9">
    <location>
        <begin position="300"/>
        <end position="318"/>
    </location>
</feature>
<dbReference type="PANTHER" id="PTHR34975">
    <property type="entry name" value="SPORE GERMINATION PROTEIN A2"/>
    <property type="match status" value="1"/>
</dbReference>
<evidence type="ECO:0000256" key="6">
    <source>
        <dbReference type="ARBA" id="ARBA00022989"/>
    </source>
</evidence>
<feature type="transmembrane region" description="Helical" evidence="9">
    <location>
        <begin position="216"/>
        <end position="237"/>
    </location>
</feature>
<feature type="transmembrane region" description="Helical" evidence="9">
    <location>
        <begin position="147"/>
        <end position="165"/>
    </location>
</feature>
<keyword evidence="3" id="KW-0813">Transport</keyword>
<dbReference type="Proteomes" id="UP000053557">
    <property type="component" value="Unassembled WGS sequence"/>
</dbReference>
<dbReference type="GO" id="GO:0009847">
    <property type="term" value="P:spore germination"/>
    <property type="evidence" value="ECO:0007669"/>
    <property type="project" value="InterPro"/>
</dbReference>
<dbReference type="AlphaFoldDB" id="A0A101XTS8"/>
<evidence type="ECO:0000256" key="4">
    <source>
        <dbReference type="ARBA" id="ARBA00022544"/>
    </source>
</evidence>
<evidence type="ECO:0000256" key="5">
    <source>
        <dbReference type="ARBA" id="ARBA00022692"/>
    </source>
</evidence>
<organism evidence="10 11">
    <name type="scientific">Ferroacidibacillus organovorans</name>
    <dbReference type="NCBI Taxonomy" id="1765683"/>
    <lineage>
        <taxon>Bacteria</taxon>
        <taxon>Bacillati</taxon>
        <taxon>Bacillota</taxon>
        <taxon>Bacilli</taxon>
        <taxon>Bacillales</taxon>
        <taxon>Alicyclobacillaceae</taxon>
        <taxon>Ferroacidibacillus</taxon>
    </lineage>
</organism>
<dbReference type="GO" id="GO:0016020">
    <property type="term" value="C:membrane"/>
    <property type="evidence" value="ECO:0007669"/>
    <property type="project" value="UniProtKB-SubCell"/>
</dbReference>
<feature type="transmembrane region" description="Helical" evidence="9">
    <location>
        <begin position="267"/>
        <end position="288"/>
    </location>
</feature>
<comment type="similarity">
    <text evidence="2">Belongs to the amino acid-polyamine-organocation (APC) superfamily. Spore germination protein (SGP) (TC 2.A.3.9) family.</text>
</comment>
<evidence type="ECO:0000313" key="11">
    <source>
        <dbReference type="Proteomes" id="UP000053557"/>
    </source>
</evidence>
<feature type="transmembrane region" description="Helical" evidence="9">
    <location>
        <begin position="338"/>
        <end position="354"/>
    </location>
</feature>
<evidence type="ECO:0000313" key="10">
    <source>
        <dbReference type="EMBL" id="KUO97427.1"/>
    </source>
</evidence>
<feature type="transmembrane region" description="Helical" evidence="9">
    <location>
        <begin position="12"/>
        <end position="33"/>
    </location>
</feature>
<proteinExistence type="inferred from homology"/>
<keyword evidence="5 9" id="KW-0812">Transmembrane</keyword>
<dbReference type="OrthoDB" id="1675410at2"/>
<evidence type="ECO:0000256" key="7">
    <source>
        <dbReference type="ARBA" id="ARBA00023136"/>
    </source>
</evidence>
<keyword evidence="7 9" id="KW-0472">Membrane</keyword>
<protein>
    <submittedName>
        <fullName evidence="10">Uncharacterized protein</fullName>
    </submittedName>
</protein>
<keyword evidence="6 9" id="KW-1133">Transmembrane helix</keyword>
<feature type="compositionally biased region" description="Basic residues" evidence="8">
    <location>
        <begin position="372"/>
        <end position="385"/>
    </location>
</feature>